<organism evidence="2 3">
    <name type="scientific">Nostoc linckia z8</name>
    <dbReference type="NCBI Taxonomy" id="1628746"/>
    <lineage>
        <taxon>Bacteria</taxon>
        <taxon>Bacillati</taxon>
        <taxon>Cyanobacteriota</taxon>
        <taxon>Cyanophyceae</taxon>
        <taxon>Nostocales</taxon>
        <taxon>Nostocaceae</taxon>
        <taxon>Nostoc</taxon>
    </lineage>
</organism>
<proteinExistence type="predicted"/>
<accession>A0A9Q5ZA31</accession>
<dbReference type="EMBL" id="LAHD01000065">
    <property type="protein sequence ID" value="PHK01773.1"/>
    <property type="molecule type" value="Genomic_DNA"/>
</dbReference>
<sequence>MTSFFGRKKKIKFNPSKTALKIAWWGVIGLGLWICYLNIGPYAYVVKILSSKVIDTTLIQGFYAIPLLGKFLQAIGLISHWGIGLLIWAVIQVCQILPILLKHNRKYIKNILDEVISDEVYQVRETDDPLVAQLKRLHNLLPLQSIRKARTYAKVAYGVDAVFCTIAYPPIPGGDIGQLLFVLVTGQLHLIDWGAVALMVITMFCVEILLNIGLWWAETTRYLK</sequence>
<gene>
    <name evidence="2" type="ORF">VF08_21170</name>
</gene>
<keyword evidence="1" id="KW-0472">Membrane</keyword>
<reference evidence="2 3" key="1">
    <citation type="submission" date="2015-02" db="EMBL/GenBank/DDBJ databases">
        <title>Nostoc linckia genome annotation.</title>
        <authorList>
            <person name="Zhou Z."/>
        </authorList>
    </citation>
    <scope>NUCLEOTIDE SEQUENCE [LARGE SCALE GENOMIC DNA]</scope>
    <source>
        <strain evidence="3">z8</strain>
    </source>
</reference>
<dbReference type="Proteomes" id="UP000222310">
    <property type="component" value="Unassembled WGS sequence"/>
</dbReference>
<comment type="caution">
    <text evidence="2">The sequence shown here is derived from an EMBL/GenBank/DDBJ whole genome shotgun (WGS) entry which is preliminary data.</text>
</comment>
<keyword evidence="1" id="KW-0812">Transmembrane</keyword>
<dbReference type="AlphaFoldDB" id="A0A9Q5ZA31"/>
<dbReference type="RefSeq" id="WP_099070412.1">
    <property type="nucleotide sequence ID" value="NZ_LAHD01000065.1"/>
</dbReference>
<evidence type="ECO:0000313" key="2">
    <source>
        <dbReference type="EMBL" id="PHK01773.1"/>
    </source>
</evidence>
<protein>
    <submittedName>
        <fullName evidence="2">Uncharacterized protein</fullName>
    </submittedName>
</protein>
<evidence type="ECO:0000313" key="3">
    <source>
        <dbReference type="Proteomes" id="UP000222310"/>
    </source>
</evidence>
<name>A0A9Q5ZA31_NOSLI</name>
<feature type="transmembrane region" description="Helical" evidence="1">
    <location>
        <begin position="152"/>
        <end position="171"/>
    </location>
</feature>
<feature type="transmembrane region" description="Helical" evidence="1">
    <location>
        <begin position="81"/>
        <end position="101"/>
    </location>
</feature>
<keyword evidence="1" id="KW-1133">Transmembrane helix</keyword>
<dbReference type="GeneID" id="57094653"/>
<feature type="transmembrane region" description="Helical" evidence="1">
    <location>
        <begin position="22"/>
        <end position="45"/>
    </location>
</feature>
<evidence type="ECO:0000256" key="1">
    <source>
        <dbReference type="SAM" id="Phobius"/>
    </source>
</evidence>
<feature type="transmembrane region" description="Helical" evidence="1">
    <location>
        <begin position="191"/>
        <end position="217"/>
    </location>
</feature>